<feature type="region of interest" description="Disordered" evidence="1">
    <location>
        <begin position="95"/>
        <end position="114"/>
    </location>
</feature>
<proteinExistence type="predicted"/>
<evidence type="ECO:0000313" key="2">
    <source>
        <dbReference type="EMBL" id="AQK64363.1"/>
    </source>
</evidence>
<reference evidence="2" key="1">
    <citation type="submission" date="2015-12" db="EMBL/GenBank/DDBJ databases">
        <title>Update maize B73 reference genome by single molecule sequencing technologies.</title>
        <authorList>
            <consortium name="Maize Genome Sequencing Project"/>
            <person name="Ware D."/>
        </authorList>
    </citation>
    <scope>NUCLEOTIDE SEQUENCE</scope>
    <source>
        <tissue evidence="2">Seedling</tissue>
    </source>
</reference>
<feature type="compositionally biased region" description="Polar residues" evidence="1">
    <location>
        <begin position="101"/>
        <end position="110"/>
    </location>
</feature>
<name>A0A1D6GM28_MAIZE</name>
<protein>
    <submittedName>
        <fullName evidence="2">Dof zinc finger protein DOF5.7</fullName>
    </submittedName>
</protein>
<accession>A0A1D6GM28</accession>
<dbReference type="AlphaFoldDB" id="A0A1D6GM28"/>
<gene>
    <name evidence="2" type="ORF">ZEAMMB73_Zm00001d013783</name>
</gene>
<evidence type="ECO:0000256" key="1">
    <source>
        <dbReference type="SAM" id="MobiDB-lite"/>
    </source>
</evidence>
<organism evidence="2">
    <name type="scientific">Zea mays</name>
    <name type="common">Maize</name>
    <dbReference type="NCBI Taxonomy" id="4577"/>
    <lineage>
        <taxon>Eukaryota</taxon>
        <taxon>Viridiplantae</taxon>
        <taxon>Streptophyta</taxon>
        <taxon>Embryophyta</taxon>
        <taxon>Tracheophyta</taxon>
        <taxon>Spermatophyta</taxon>
        <taxon>Magnoliopsida</taxon>
        <taxon>Liliopsida</taxon>
        <taxon>Poales</taxon>
        <taxon>Poaceae</taxon>
        <taxon>PACMAD clade</taxon>
        <taxon>Panicoideae</taxon>
        <taxon>Andropogonodae</taxon>
        <taxon>Andropogoneae</taxon>
        <taxon>Tripsacinae</taxon>
        <taxon>Zea</taxon>
    </lineage>
</organism>
<dbReference type="EMBL" id="CM000781">
    <property type="protein sequence ID" value="AQK64363.1"/>
    <property type="molecule type" value="Genomic_DNA"/>
</dbReference>
<sequence length="130" mass="12443">MLLGAPPSSAAAAHADDDDGAARAAAHVGGGAFLQVAPGPSPGMEATGTVPPPVATSSWFMDSSCYDVLPSSPAAHANTAAAAAAVGASDCNVVNSGGGDNATSRNSSNCCGPGSAIPPWGDMSTFAMLP</sequence>
<feature type="region of interest" description="Disordered" evidence="1">
    <location>
        <begin position="1"/>
        <end position="24"/>
    </location>
</feature>
<dbReference type="ExpressionAtlas" id="A0A1D6GM28">
    <property type="expression patterns" value="baseline"/>
</dbReference>